<keyword evidence="3" id="KW-0645">Protease</keyword>
<evidence type="ECO:0000256" key="2">
    <source>
        <dbReference type="ARBA" id="ARBA00022438"/>
    </source>
</evidence>
<protein>
    <submittedName>
        <fullName evidence="7">Leucyl aminopeptidase</fullName>
    </submittedName>
</protein>
<comment type="caution">
    <text evidence="7">The sequence shown here is derived from an EMBL/GenBank/DDBJ whole genome shotgun (WGS) entry which is preliminary data.</text>
</comment>
<dbReference type="PRINTS" id="PR00481">
    <property type="entry name" value="LAMNOPPTDASE"/>
</dbReference>
<comment type="similarity">
    <text evidence="1">Belongs to the peptidase M17 family.</text>
</comment>
<reference evidence="7 8" key="1">
    <citation type="submission" date="2018-06" db="EMBL/GenBank/DDBJ databases">
        <title>Genomic Encyclopedia of Archaeal and Bacterial Type Strains, Phase II (KMG-II): from individual species to whole genera.</title>
        <authorList>
            <person name="Goeker M."/>
        </authorList>
    </citation>
    <scope>NUCLEOTIDE SEQUENCE [LARGE SCALE GENOMIC DNA]</scope>
    <source>
        <strain evidence="7 8">DSM 24525</strain>
    </source>
</reference>
<evidence type="ECO:0000259" key="6">
    <source>
        <dbReference type="PROSITE" id="PS00631"/>
    </source>
</evidence>
<keyword evidence="5" id="KW-0464">Manganese</keyword>
<name>A0A2W7IE80_9PROT</name>
<dbReference type="InterPro" id="IPR048816">
    <property type="entry name" value="Peptidase_M17_N_1"/>
</dbReference>
<dbReference type="Pfam" id="PF21337">
    <property type="entry name" value="Peptidase_M17_N_1"/>
    <property type="match status" value="1"/>
</dbReference>
<evidence type="ECO:0000313" key="8">
    <source>
        <dbReference type="Proteomes" id="UP000249688"/>
    </source>
</evidence>
<dbReference type="GO" id="GO:0006508">
    <property type="term" value="P:proteolysis"/>
    <property type="evidence" value="ECO:0007669"/>
    <property type="project" value="UniProtKB-KW"/>
</dbReference>
<dbReference type="GO" id="GO:0030145">
    <property type="term" value="F:manganese ion binding"/>
    <property type="evidence" value="ECO:0007669"/>
    <property type="project" value="InterPro"/>
</dbReference>
<keyword evidence="4" id="KW-0378">Hydrolase</keyword>
<evidence type="ECO:0000256" key="1">
    <source>
        <dbReference type="ARBA" id="ARBA00009528"/>
    </source>
</evidence>
<dbReference type="SUPFAM" id="SSF52949">
    <property type="entry name" value="Macro domain-like"/>
    <property type="match status" value="1"/>
</dbReference>
<dbReference type="InterPro" id="IPR043472">
    <property type="entry name" value="Macro_dom-like"/>
</dbReference>
<keyword evidence="8" id="KW-1185">Reference proteome</keyword>
<dbReference type="GO" id="GO:0005737">
    <property type="term" value="C:cytoplasm"/>
    <property type="evidence" value="ECO:0007669"/>
    <property type="project" value="InterPro"/>
</dbReference>
<dbReference type="InterPro" id="IPR011356">
    <property type="entry name" value="Leucine_aapep/pepB"/>
</dbReference>
<evidence type="ECO:0000256" key="3">
    <source>
        <dbReference type="ARBA" id="ARBA00022670"/>
    </source>
</evidence>
<dbReference type="PANTHER" id="PTHR11963">
    <property type="entry name" value="LEUCINE AMINOPEPTIDASE-RELATED"/>
    <property type="match status" value="1"/>
</dbReference>
<dbReference type="OrthoDB" id="9809354at2"/>
<dbReference type="EMBL" id="QKYU01000013">
    <property type="protein sequence ID" value="PZW44964.1"/>
    <property type="molecule type" value="Genomic_DNA"/>
</dbReference>
<dbReference type="Proteomes" id="UP000249688">
    <property type="component" value="Unassembled WGS sequence"/>
</dbReference>
<dbReference type="AlphaFoldDB" id="A0A2W7IE80"/>
<dbReference type="Pfam" id="PF00883">
    <property type="entry name" value="Peptidase_M17"/>
    <property type="match status" value="1"/>
</dbReference>
<dbReference type="PANTHER" id="PTHR11963:SF20">
    <property type="entry name" value="PEPTIDASE B"/>
    <property type="match status" value="1"/>
</dbReference>
<sequence length="473" mass="49138">MDTQLDGLAAALTPSRPVHVVAPAGLEAWLGGLAPEQAEFLRASGFKARAQQIALLPTADGVSAAVLGLGEQAPDSPWAYGALPLALPEGSCWHLGAGADPQAATLGWLLGAYRFRRFRSGPYHPARLLPPAEAEPAIATARAICRARDLINTPAADCGPAELAAAVLALGATHGATTGIIEGEALAAGFPALRAVGLAAASGREPRVAVLRWGDPAHPLVALCGKGVCFDTGGLDLKPAEGMRRMKKDMGGAAIMIALAESIMTARMPVRLLLLVGAVENSVGPLSFRPGDILRTRKGLTVEVGNTDAEGRLVLADLLTYAAEQAPALILDAATLTGAARVALGPDLPALFSDDESVAAAFCNSGMAAHDAVWRLPIHESYGSWLDSPVADLVNVATRPMAGAVVAALFLRRFVPSDVPWAHLDVYAWNDQSRPGRPEGGECQAMRGLRDGLAALVRQFGATKPRPDALITH</sequence>
<accession>A0A2W7IE80</accession>
<dbReference type="InterPro" id="IPR000819">
    <property type="entry name" value="Peptidase_M17_C"/>
</dbReference>
<dbReference type="Gene3D" id="3.40.220.10">
    <property type="entry name" value="Leucine Aminopeptidase, subunit E, domain 1"/>
    <property type="match status" value="1"/>
</dbReference>
<keyword evidence="2 7" id="KW-0031">Aminopeptidase</keyword>
<proteinExistence type="inferred from homology"/>
<dbReference type="CDD" id="cd00433">
    <property type="entry name" value="Peptidase_M17"/>
    <property type="match status" value="1"/>
</dbReference>
<evidence type="ECO:0000313" key="7">
    <source>
        <dbReference type="EMBL" id="PZW44964.1"/>
    </source>
</evidence>
<dbReference type="SUPFAM" id="SSF53187">
    <property type="entry name" value="Zn-dependent exopeptidases"/>
    <property type="match status" value="1"/>
</dbReference>
<feature type="domain" description="Cytosol aminopeptidase" evidence="6">
    <location>
        <begin position="306"/>
        <end position="313"/>
    </location>
</feature>
<organism evidence="7 8">
    <name type="scientific">Humitalea rosea</name>
    <dbReference type="NCBI Taxonomy" id="990373"/>
    <lineage>
        <taxon>Bacteria</taxon>
        <taxon>Pseudomonadati</taxon>
        <taxon>Pseudomonadota</taxon>
        <taxon>Alphaproteobacteria</taxon>
        <taxon>Acetobacterales</taxon>
        <taxon>Roseomonadaceae</taxon>
        <taxon>Humitalea</taxon>
    </lineage>
</organism>
<evidence type="ECO:0000256" key="4">
    <source>
        <dbReference type="ARBA" id="ARBA00022801"/>
    </source>
</evidence>
<gene>
    <name evidence="7" type="ORF">C8P66_113131</name>
</gene>
<dbReference type="Gene3D" id="3.40.630.10">
    <property type="entry name" value="Zn peptidases"/>
    <property type="match status" value="1"/>
</dbReference>
<dbReference type="PROSITE" id="PS00631">
    <property type="entry name" value="CYTOSOL_AP"/>
    <property type="match status" value="1"/>
</dbReference>
<dbReference type="GO" id="GO:0070006">
    <property type="term" value="F:metalloaminopeptidase activity"/>
    <property type="evidence" value="ECO:0007669"/>
    <property type="project" value="InterPro"/>
</dbReference>
<evidence type="ECO:0000256" key="5">
    <source>
        <dbReference type="ARBA" id="ARBA00023211"/>
    </source>
</evidence>